<evidence type="ECO:0008006" key="5">
    <source>
        <dbReference type="Google" id="ProtNLM"/>
    </source>
</evidence>
<reference evidence="3 4" key="1">
    <citation type="submission" date="2022-08" db="EMBL/GenBank/DDBJ databases">
        <title>novel species in genus Aeromicrobium.</title>
        <authorList>
            <person name="Ye L."/>
        </authorList>
    </citation>
    <scope>NUCLEOTIDE SEQUENCE [LARGE SCALE GENOMIC DNA]</scope>
    <source>
        <strain evidence="4">zg-Y1379</strain>
    </source>
</reference>
<dbReference type="Gene3D" id="3.40.50.300">
    <property type="entry name" value="P-loop containing nucleotide triphosphate hydrolases"/>
    <property type="match status" value="1"/>
</dbReference>
<evidence type="ECO:0000313" key="3">
    <source>
        <dbReference type="EMBL" id="UUP12717.1"/>
    </source>
</evidence>
<dbReference type="InterPro" id="IPR050625">
    <property type="entry name" value="ParA/MinD_ATPase"/>
</dbReference>
<dbReference type="EMBL" id="CP102173">
    <property type="protein sequence ID" value="UUP12717.1"/>
    <property type="molecule type" value="Genomic_DNA"/>
</dbReference>
<dbReference type="RefSeq" id="WP_232402174.1">
    <property type="nucleotide sequence ID" value="NZ_CP102173.1"/>
</dbReference>
<sequence length="264" mass="27442">MTLIAFASAKGSPGVTQTVTGLASVWHRDVVVADLDPVGGDIGLRLGRSDGLPLDHDNGLLSYGAAVRSGKAADLADHLQRAEDGTQVLVGVAGPGQVQGLGPAWPHIGAGLRNASADVLADCGRLSPGSPAMPVLEQASAIVLVARSEIAALAHLRERLRWMSDAVRAGQGDRVRTAVLLVGDPGDRRSADDLGRLLASSGIDVPVLGTVAHDPKTVRALPAISDRALRRSLFHRSLLDVATRVQALVAPREAAWEPEHEAAV</sequence>
<accession>A0ABY5M7G5</accession>
<gene>
    <name evidence="3" type="ORF">NQV15_12745</name>
</gene>
<organism evidence="3 4">
    <name type="scientific">Aeromicrobium wangtongii</name>
    <dbReference type="NCBI Taxonomy" id="2969247"/>
    <lineage>
        <taxon>Bacteria</taxon>
        <taxon>Bacillati</taxon>
        <taxon>Actinomycetota</taxon>
        <taxon>Actinomycetes</taxon>
        <taxon>Propionibacteriales</taxon>
        <taxon>Nocardioidaceae</taxon>
        <taxon>Aeromicrobium</taxon>
    </lineage>
</organism>
<name>A0ABY5M7G5_9ACTN</name>
<keyword evidence="4" id="KW-1185">Reference proteome</keyword>
<dbReference type="PANTHER" id="PTHR43384">
    <property type="entry name" value="SEPTUM SITE-DETERMINING PROTEIN MIND HOMOLOG, CHLOROPLASTIC-RELATED"/>
    <property type="match status" value="1"/>
</dbReference>
<dbReference type="PANTHER" id="PTHR43384:SF6">
    <property type="entry name" value="SEPTUM SITE-DETERMINING PROTEIN MIND HOMOLOG, CHLOROPLASTIC"/>
    <property type="match status" value="1"/>
</dbReference>
<proteinExistence type="predicted"/>
<keyword evidence="1" id="KW-0547">Nucleotide-binding</keyword>
<evidence type="ECO:0000313" key="4">
    <source>
        <dbReference type="Proteomes" id="UP001316184"/>
    </source>
</evidence>
<evidence type="ECO:0000256" key="2">
    <source>
        <dbReference type="ARBA" id="ARBA00022840"/>
    </source>
</evidence>
<protein>
    <recommendedName>
        <fullName evidence="5">MinD-like ATPase involved in chromosome partitioning or flagellar assembly</fullName>
    </recommendedName>
</protein>
<dbReference type="Proteomes" id="UP001316184">
    <property type="component" value="Chromosome"/>
</dbReference>
<dbReference type="InterPro" id="IPR027417">
    <property type="entry name" value="P-loop_NTPase"/>
</dbReference>
<evidence type="ECO:0000256" key="1">
    <source>
        <dbReference type="ARBA" id="ARBA00022741"/>
    </source>
</evidence>
<dbReference type="SUPFAM" id="SSF52540">
    <property type="entry name" value="P-loop containing nucleoside triphosphate hydrolases"/>
    <property type="match status" value="1"/>
</dbReference>
<keyword evidence="2" id="KW-0067">ATP-binding</keyword>